<proteinExistence type="predicted"/>
<dbReference type="AlphaFoldDB" id="A0A0E9Y2P5"/>
<name>A0A0E9Y2P5_ANGAN</name>
<reference evidence="1" key="1">
    <citation type="submission" date="2014-11" db="EMBL/GenBank/DDBJ databases">
        <authorList>
            <person name="Amaro Gonzalez C."/>
        </authorList>
    </citation>
    <scope>NUCLEOTIDE SEQUENCE</scope>
</reference>
<organism evidence="1">
    <name type="scientific">Anguilla anguilla</name>
    <name type="common">European freshwater eel</name>
    <name type="synonym">Muraena anguilla</name>
    <dbReference type="NCBI Taxonomy" id="7936"/>
    <lineage>
        <taxon>Eukaryota</taxon>
        <taxon>Metazoa</taxon>
        <taxon>Chordata</taxon>
        <taxon>Craniata</taxon>
        <taxon>Vertebrata</taxon>
        <taxon>Euteleostomi</taxon>
        <taxon>Actinopterygii</taxon>
        <taxon>Neopterygii</taxon>
        <taxon>Teleostei</taxon>
        <taxon>Anguilliformes</taxon>
        <taxon>Anguillidae</taxon>
        <taxon>Anguilla</taxon>
    </lineage>
</organism>
<reference evidence="1" key="2">
    <citation type="journal article" date="2015" name="Fish Shellfish Immunol.">
        <title>Early steps in the European eel (Anguilla anguilla)-Vibrio vulnificus interaction in the gills: Role of the RtxA13 toxin.</title>
        <authorList>
            <person name="Callol A."/>
            <person name="Pajuelo D."/>
            <person name="Ebbesson L."/>
            <person name="Teles M."/>
            <person name="MacKenzie S."/>
            <person name="Amaro C."/>
        </authorList>
    </citation>
    <scope>NUCLEOTIDE SEQUENCE</scope>
</reference>
<sequence length="40" mass="4514">MIIDAFKFRDLKLQVCSLLVLGALQDLLHARFPGLKLTTD</sequence>
<accession>A0A0E9Y2P5</accession>
<evidence type="ECO:0000313" key="1">
    <source>
        <dbReference type="EMBL" id="JAI08444.1"/>
    </source>
</evidence>
<dbReference type="EMBL" id="GBXM01000134">
    <property type="protein sequence ID" value="JAI08444.1"/>
    <property type="molecule type" value="Transcribed_RNA"/>
</dbReference>
<protein>
    <submittedName>
        <fullName evidence="1">Uncharacterized protein</fullName>
    </submittedName>
</protein>